<dbReference type="RefSeq" id="WP_099018111.1">
    <property type="nucleotide sequence ID" value="NZ_NIHB01000001.1"/>
</dbReference>
<dbReference type="InterPro" id="IPR050921">
    <property type="entry name" value="T4SS_GSP_E_ATPase"/>
</dbReference>
<dbReference type="CDD" id="cd01131">
    <property type="entry name" value="PilT"/>
    <property type="match status" value="1"/>
</dbReference>
<dbReference type="InterPro" id="IPR001482">
    <property type="entry name" value="T2SS/T4SS_dom"/>
</dbReference>
<dbReference type="SUPFAM" id="SSF52540">
    <property type="entry name" value="P-loop containing nucleoside triphosphate hydrolases"/>
    <property type="match status" value="1"/>
</dbReference>
<evidence type="ECO:0000313" key="4">
    <source>
        <dbReference type="Proteomes" id="UP000295724"/>
    </source>
</evidence>
<comment type="caution">
    <text evidence="3">The sequence shown here is derived from an EMBL/GenBank/DDBJ whole genome shotgun (WGS) entry which is preliminary data.</text>
</comment>
<name>A0A4R6XY69_9GAMM</name>
<dbReference type="GO" id="GO:0005524">
    <property type="term" value="F:ATP binding"/>
    <property type="evidence" value="ECO:0007669"/>
    <property type="project" value="InterPro"/>
</dbReference>
<proteinExistence type="inferred from homology"/>
<evidence type="ECO:0000256" key="1">
    <source>
        <dbReference type="ARBA" id="ARBA00006611"/>
    </source>
</evidence>
<dbReference type="Gene3D" id="3.40.50.300">
    <property type="entry name" value="P-loop containing nucleotide triphosphate hydrolases"/>
    <property type="match status" value="1"/>
</dbReference>
<dbReference type="EMBL" id="SNZB01000001">
    <property type="protein sequence ID" value="TDR23234.1"/>
    <property type="molecule type" value="Genomic_DNA"/>
</dbReference>
<protein>
    <submittedName>
        <fullName evidence="3">Twitching motility protein PilU</fullName>
    </submittedName>
</protein>
<gene>
    <name evidence="3" type="ORF">C8D91_0094</name>
</gene>
<dbReference type="PANTHER" id="PTHR30486:SF12">
    <property type="entry name" value="TYPE IV PILUS ATPASE PILU"/>
    <property type="match status" value="1"/>
</dbReference>
<dbReference type="Pfam" id="PF00437">
    <property type="entry name" value="T2SSE"/>
    <property type="match status" value="1"/>
</dbReference>
<keyword evidence="4" id="KW-1185">Reference proteome</keyword>
<dbReference type="InterPro" id="IPR027417">
    <property type="entry name" value="P-loop_NTPase"/>
</dbReference>
<dbReference type="AlphaFoldDB" id="A0A4R6XY69"/>
<organism evidence="3 4">
    <name type="scientific">Marinicella litoralis</name>
    <dbReference type="NCBI Taxonomy" id="644220"/>
    <lineage>
        <taxon>Bacteria</taxon>
        <taxon>Pseudomonadati</taxon>
        <taxon>Pseudomonadota</taxon>
        <taxon>Gammaproteobacteria</taxon>
        <taxon>Lysobacterales</taxon>
        <taxon>Marinicellaceae</taxon>
        <taxon>Marinicella</taxon>
    </lineage>
</organism>
<comment type="similarity">
    <text evidence="1">Belongs to the GSP E family.</text>
</comment>
<dbReference type="Gene3D" id="3.30.450.90">
    <property type="match status" value="1"/>
</dbReference>
<evidence type="ECO:0000259" key="2">
    <source>
        <dbReference type="Pfam" id="PF00437"/>
    </source>
</evidence>
<dbReference type="GO" id="GO:0016887">
    <property type="term" value="F:ATP hydrolysis activity"/>
    <property type="evidence" value="ECO:0007669"/>
    <property type="project" value="InterPro"/>
</dbReference>
<sequence length="362" mass="40277">MDLTHFLKTMRESNGSDMYLSTGAPINVKTEGVLESLSSTGLPPGIVEKIAYSLMDDRQIKEFEDTMECNLAVSIKGVGRYRVNVFRQRGEVSMVIRTIKSTIPKLDELNMPPHLYDLIMEKRGLILVVGATGSGKSTTMASMIDYRNSNVSGHILTIEDPIEYVHKHKKSVVNQREIGIDTLGYAPALKNALREAPDLILIGEINDAETMEAAVSFAETGHLCMATLHANNSDQAMERVLNFFPSDMHNNVLMNLALNLKAVISQRLVIDVKGKRRPACEVLINTPQIREMIRRGQINELKMAMDQSLEDGMQTFDQALYDMYKNGIINLEEALSNADSAQGLEVKINLSSEDDTAGDDYY</sequence>
<dbReference type="NCBIfam" id="TIGR01420">
    <property type="entry name" value="pilT_fam"/>
    <property type="match status" value="1"/>
</dbReference>
<reference evidence="3 4" key="1">
    <citation type="submission" date="2019-03" db="EMBL/GenBank/DDBJ databases">
        <title>Genomic Encyclopedia of Type Strains, Phase IV (KMG-IV): sequencing the most valuable type-strain genomes for metagenomic binning, comparative biology and taxonomic classification.</title>
        <authorList>
            <person name="Goeker M."/>
        </authorList>
    </citation>
    <scope>NUCLEOTIDE SEQUENCE [LARGE SCALE GENOMIC DNA]</scope>
    <source>
        <strain evidence="3 4">DSM 25488</strain>
    </source>
</reference>
<dbReference type="PANTHER" id="PTHR30486">
    <property type="entry name" value="TWITCHING MOTILITY PROTEIN PILT"/>
    <property type="match status" value="1"/>
</dbReference>
<dbReference type="InterPro" id="IPR006321">
    <property type="entry name" value="PilT/PilU"/>
</dbReference>
<dbReference type="OrthoDB" id="9776961at2"/>
<accession>A0A4R6XY69</accession>
<evidence type="ECO:0000313" key="3">
    <source>
        <dbReference type="EMBL" id="TDR23234.1"/>
    </source>
</evidence>
<dbReference type="Proteomes" id="UP000295724">
    <property type="component" value="Unassembled WGS sequence"/>
</dbReference>
<feature type="domain" description="Bacterial type II secretion system protein E" evidence="2">
    <location>
        <begin position="79"/>
        <end position="272"/>
    </location>
</feature>